<dbReference type="PANTHER" id="PTHR40588">
    <property type="entry name" value="MRNA INTERFERASE TOXIN YAFQ"/>
    <property type="match status" value="1"/>
</dbReference>
<dbReference type="EMBL" id="JBHLWI010000021">
    <property type="protein sequence ID" value="MFC0262597.1"/>
    <property type="molecule type" value="Genomic_DNA"/>
</dbReference>
<protein>
    <submittedName>
        <fullName evidence="2">Type II toxin-antitoxin system YafQ family toxin</fullName>
    </submittedName>
</protein>
<dbReference type="Pfam" id="PF15738">
    <property type="entry name" value="YafQ_toxin"/>
    <property type="match status" value="1"/>
</dbReference>
<evidence type="ECO:0000256" key="1">
    <source>
        <dbReference type="ARBA" id="ARBA00022649"/>
    </source>
</evidence>
<sequence>MSYELIFSNKAKKDLKRYKSNKRGLEALKTIIDKLVDGGHQAIPESNRPHKLSGNYEGRWECHALPDLLIIWRQDEKPEKRIVIYRVGSHSELF</sequence>
<proteinExistence type="predicted"/>
<gene>
    <name evidence="2" type="ORF">ACFFIP_07865</name>
</gene>
<dbReference type="InterPro" id="IPR007712">
    <property type="entry name" value="RelE/ParE_toxin"/>
</dbReference>
<dbReference type="NCBIfam" id="TIGR02385">
    <property type="entry name" value="RelE_StbE"/>
    <property type="match status" value="1"/>
</dbReference>
<organism evidence="2 3">
    <name type="scientific">Fontibacter flavus</name>
    <dbReference type="NCBI Taxonomy" id="654838"/>
    <lineage>
        <taxon>Bacteria</taxon>
        <taxon>Pseudomonadati</taxon>
        <taxon>Bacteroidota</taxon>
        <taxon>Cytophagia</taxon>
        <taxon>Cytophagales</taxon>
        <taxon>Cyclobacteriaceae</taxon>
        <taxon>Fontibacter</taxon>
    </lineage>
</organism>
<dbReference type="RefSeq" id="WP_079592391.1">
    <property type="nucleotide sequence ID" value="NZ_JBHLWI010000021.1"/>
</dbReference>
<dbReference type="Proteomes" id="UP001589797">
    <property type="component" value="Unassembled WGS sequence"/>
</dbReference>
<accession>A0ABV6FRU9</accession>
<dbReference type="SUPFAM" id="SSF143011">
    <property type="entry name" value="RelE-like"/>
    <property type="match status" value="1"/>
</dbReference>
<evidence type="ECO:0000313" key="2">
    <source>
        <dbReference type="EMBL" id="MFC0262597.1"/>
    </source>
</evidence>
<name>A0ABV6FRU9_9BACT</name>
<keyword evidence="1" id="KW-1277">Toxin-antitoxin system</keyword>
<evidence type="ECO:0000313" key="3">
    <source>
        <dbReference type="Proteomes" id="UP001589797"/>
    </source>
</evidence>
<keyword evidence="3" id="KW-1185">Reference proteome</keyword>
<dbReference type="InterPro" id="IPR035093">
    <property type="entry name" value="RelE/ParE_toxin_dom_sf"/>
</dbReference>
<dbReference type="PANTHER" id="PTHR40588:SF1">
    <property type="entry name" value="MRNA INTERFERASE TOXIN YAFQ"/>
    <property type="match status" value="1"/>
</dbReference>
<comment type="caution">
    <text evidence="2">The sequence shown here is derived from an EMBL/GenBank/DDBJ whole genome shotgun (WGS) entry which is preliminary data.</text>
</comment>
<dbReference type="PIRSF" id="PIRSF006156">
    <property type="entry name" value="YafQ"/>
    <property type="match status" value="1"/>
</dbReference>
<dbReference type="Gene3D" id="3.30.2310.20">
    <property type="entry name" value="RelE-like"/>
    <property type="match status" value="1"/>
</dbReference>
<dbReference type="InterPro" id="IPR004386">
    <property type="entry name" value="Toxin_YafQ-like"/>
</dbReference>
<reference evidence="2 3" key="1">
    <citation type="submission" date="2024-09" db="EMBL/GenBank/DDBJ databases">
        <authorList>
            <person name="Sun Q."/>
            <person name="Mori K."/>
        </authorList>
    </citation>
    <scope>NUCLEOTIDE SEQUENCE [LARGE SCALE GENOMIC DNA]</scope>
    <source>
        <strain evidence="2 3">CCM 7650</strain>
    </source>
</reference>